<comment type="caution">
    <text evidence="2">The sequence shown here is derived from an EMBL/GenBank/DDBJ whole genome shotgun (WGS) entry which is preliminary data.</text>
</comment>
<accession>A0ABP1P573</accession>
<gene>
    <name evidence="2" type="ORF">XYLVIOL_LOCUS8793</name>
</gene>
<reference evidence="2 3" key="1">
    <citation type="submission" date="2024-08" db="EMBL/GenBank/DDBJ databases">
        <authorList>
            <person name="Will J Nash"/>
            <person name="Angela Man"/>
            <person name="Seanna McTaggart"/>
            <person name="Kendall Baker"/>
            <person name="Tom Barker"/>
            <person name="Leah Catchpole"/>
            <person name="Alex Durrant"/>
            <person name="Karim Gharbi"/>
            <person name="Naomi Irish"/>
            <person name="Gemy Kaithakottil"/>
            <person name="Debby Ku"/>
            <person name="Aaliyah Providence"/>
            <person name="Felix Shaw"/>
            <person name="David Swarbreck"/>
            <person name="Chris Watkins"/>
            <person name="Ann M. McCartney"/>
            <person name="Giulio Formenti"/>
            <person name="Alice Mouton"/>
            <person name="Noel Vella"/>
            <person name="Bjorn M von Reumont"/>
            <person name="Adriana Vella"/>
            <person name="Wilfried Haerty"/>
        </authorList>
    </citation>
    <scope>NUCLEOTIDE SEQUENCE [LARGE SCALE GENOMIC DNA]</scope>
</reference>
<proteinExistence type="predicted"/>
<protein>
    <submittedName>
        <fullName evidence="2">Uncharacterized protein</fullName>
    </submittedName>
</protein>
<dbReference type="EMBL" id="CAXAJV020001299">
    <property type="protein sequence ID" value="CAL7948327.1"/>
    <property type="molecule type" value="Genomic_DNA"/>
</dbReference>
<keyword evidence="1" id="KW-0732">Signal</keyword>
<organism evidence="2 3">
    <name type="scientific">Xylocopa violacea</name>
    <name type="common">Violet carpenter bee</name>
    <name type="synonym">Apis violacea</name>
    <dbReference type="NCBI Taxonomy" id="135666"/>
    <lineage>
        <taxon>Eukaryota</taxon>
        <taxon>Metazoa</taxon>
        <taxon>Ecdysozoa</taxon>
        <taxon>Arthropoda</taxon>
        <taxon>Hexapoda</taxon>
        <taxon>Insecta</taxon>
        <taxon>Pterygota</taxon>
        <taxon>Neoptera</taxon>
        <taxon>Endopterygota</taxon>
        <taxon>Hymenoptera</taxon>
        <taxon>Apocrita</taxon>
        <taxon>Aculeata</taxon>
        <taxon>Apoidea</taxon>
        <taxon>Anthophila</taxon>
        <taxon>Apidae</taxon>
        <taxon>Xylocopa</taxon>
        <taxon>Xylocopa</taxon>
    </lineage>
</organism>
<evidence type="ECO:0000313" key="2">
    <source>
        <dbReference type="EMBL" id="CAL7948327.1"/>
    </source>
</evidence>
<keyword evidence="3" id="KW-1185">Reference proteome</keyword>
<name>A0ABP1P573_XYLVO</name>
<feature type="signal peptide" evidence="1">
    <location>
        <begin position="1"/>
        <end position="28"/>
    </location>
</feature>
<sequence>MASWVLCPATIFVVCATIHLHLASSVLAIETFGLEQREVLVDCRRQDYRSFVKCLRRQKRQHCVDYGDDCWIPCITTCERNPDCNTDCCECTKKVAQDSINVLTQITLHNSIQGSTTCCPTCQPPTPCPSTNPPPNATISPVTPTPVTQTPVTSTPVTSTPVTSIPVTPTSVTCPHCPYCIYCPPVFQPVVQVGCMYPYQWLCIYPTRQHQRPRIDCSACAIPYYYYRCDVSCYGAQGGYGVHGAHGGLNGYGPYAAQWNYVTPYPAGYYKK</sequence>
<evidence type="ECO:0000256" key="1">
    <source>
        <dbReference type="SAM" id="SignalP"/>
    </source>
</evidence>
<dbReference type="Proteomes" id="UP001642520">
    <property type="component" value="Unassembled WGS sequence"/>
</dbReference>
<evidence type="ECO:0000313" key="3">
    <source>
        <dbReference type="Proteomes" id="UP001642520"/>
    </source>
</evidence>
<feature type="chain" id="PRO_5046222497" evidence="1">
    <location>
        <begin position="29"/>
        <end position="272"/>
    </location>
</feature>